<keyword evidence="6" id="KW-0963">Cytoplasm</keyword>
<dbReference type="PRINTS" id="PR00127">
    <property type="entry name" value="CLPPROTEASEP"/>
</dbReference>
<evidence type="ECO:0000256" key="8">
    <source>
        <dbReference type="RuleBase" id="RU003567"/>
    </source>
</evidence>
<evidence type="ECO:0000256" key="3">
    <source>
        <dbReference type="ARBA" id="ARBA00022801"/>
    </source>
</evidence>
<feature type="active site" description="Nucleophile" evidence="6">
    <location>
        <position position="107"/>
    </location>
</feature>
<dbReference type="InterPro" id="IPR029045">
    <property type="entry name" value="ClpP/crotonase-like_dom_sf"/>
</dbReference>
<dbReference type="EC" id="3.4.21.92" evidence="6"/>
<protein>
    <recommendedName>
        <fullName evidence="6 8">ATP-dependent Clp protease proteolytic subunit</fullName>
        <ecNumber evidence="6">3.4.21.92</ecNumber>
    </recommendedName>
    <alternativeName>
        <fullName evidence="6">Endopeptidase Clp</fullName>
    </alternativeName>
</protein>
<comment type="caution">
    <text evidence="9">The sequence shown here is derived from an EMBL/GenBank/DDBJ whole genome shotgun (WGS) entry which is preliminary data.</text>
</comment>
<feature type="active site" evidence="6">
    <location>
        <position position="132"/>
    </location>
</feature>
<evidence type="ECO:0000313" key="9">
    <source>
        <dbReference type="EMBL" id="OGC59728.1"/>
    </source>
</evidence>
<comment type="catalytic activity">
    <reaction evidence="5 6 7">
        <text>Hydrolysis of proteins to small peptides in the presence of ATP and magnesium. alpha-casein is the usual test substrate. In the absence of ATP, only oligopeptides shorter than five residues are hydrolyzed (such as succinyl-Leu-Tyr-|-NHMec, and Leu-Tyr-Leu-|-Tyr-Trp, in which cleavage of the -Tyr-|-Leu- and -Tyr-|-Trp bonds also occurs).</text>
        <dbReference type="EC" id="3.4.21.92"/>
    </reaction>
</comment>
<dbReference type="InterPro" id="IPR018215">
    <property type="entry name" value="ClpP_Ser_AS"/>
</dbReference>
<evidence type="ECO:0000256" key="6">
    <source>
        <dbReference type="HAMAP-Rule" id="MF_00444"/>
    </source>
</evidence>
<keyword evidence="2 6" id="KW-0645">Protease</keyword>
<name>A0A1F4VRX2_UNCKA</name>
<accession>A0A1F4VRX2</accession>
<comment type="function">
    <text evidence="6">Cleaves peptides in various proteins in a process that requires ATP hydrolysis. Has a chymotrypsin-like activity. Plays a major role in the degradation of misfolded proteins.</text>
</comment>
<organism evidence="9 10">
    <name type="scientific">candidate division WWE3 bacterium RIFCSPLOWO2_01_FULL_42_11</name>
    <dbReference type="NCBI Taxonomy" id="1802627"/>
    <lineage>
        <taxon>Bacteria</taxon>
        <taxon>Katanobacteria</taxon>
    </lineage>
</organism>
<feature type="active site" evidence="7">
    <location>
        <position position="107"/>
    </location>
</feature>
<evidence type="ECO:0000256" key="2">
    <source>
        <dbReference type="ARBA" id="ARBA00022670"/>
    </source>
</evidence>
<evidence type="ECO:0000256" key="5">
    <source>
        <dbReference type="ARBA" id="ARBA00034021"/>
    </source>
</evidence>
<dbReference type="CDD" id="cd07017">
    <property type="entry name" value="S14_ClpP_2"/>
    <property type="match status" value="1"/>
</dbReference>
<dbReference type="Gene3D" id="3.90.226.10">
    <property type="entry name" value="2-enoyl-CoA Hydratase, Chain A, domain 1"/>
    <property type="match status" value="1"/>
</dbReference>
<dbReference type="GO" id="GO:0009368">
    <property type="term" value="C:endopeptidase Clp complex"/>
    <property type="evidence" value="ECO:0007669"/>
    <property type="project" value="TreeGrafter"/>
</dbReference>
<dbReference type="FunFam" id="3.90.226.10:FF:000001">
    <property type="entry name" value="ATP-dependent Clp protease proteolytic subunit"/>
    <property type="match status" value="1"/>
</dbReference>
<dbReference type="EMBL" id="MEVK01000009">
    <property type="protein sequence ID" value="OGC59728.1"/>
    <property type="molecule type" value="Genomic_DNA"/>
</dbReference>
<dbReference type="InterPro" id="IPR001907">
    <property type="entry name" value="ClpP"/>
</dbReference>
<evidence type="ECO:0000256" key="7">
    <source>
        <dbReference type="PROSITE-ProRule" id="PRU10085"/>
    </source>
</evidence>
<dbReference type="Proteomes" id="UP000178964">
    <property type="component" value="Unassembled WGS sequence"/>
</dbReference>
<dbReference type="PROSITE" id="PS00381">
    <property type="entry name" value="CLP_PROTEASE_SER"/>
    <property type="match status" value="1"/>
</dbReference>
<sequence length="203" mass="22444">MRGLTMDTQLQYVPMVIDQSPYGERAYDIYSRLLVERIVFMAGPISDMMANTVIAQLLYLQSKDAKKDIQLYINSPGGQAYAGLAIYDTVMHLTCDISTIAVGTAASAATPILAAGTKGKRFALPNAMIHIHQPLGQAGGQASDIEIDAKEILRLKEVYTQILANHSKKSIKQIAKDMDRDFYMTPEQAKDYGLIDKVIETRK</sequence>
<dbReference type="NCBIfam" id="NF001368">
    <property type="entry name" value="PRK00277.1"/>
    <property type="match status" value="1"/>
</dbReference>
<dbReference type="AlphaFoldDB" id="A0A1F4VRX2"/>
<dbReference type="PANTHER" id="PTHR10381:SF11">
    <property type="entry name" value="ATP-DEPENDENT CLP PROTEASE PROTEOLYTIC SUBUNIT, MITOCHONDRIAL"/>
    <property type="match status" value="1"/>
</dbReference>
<dbReference type="GO" id="GO:0051117">
    <property type="term" value="F:ATPase binding"/>
    <property type="evidence" value="ECO:0007669"/>
    <property type="project" value="TreeGrafter"/>
</dbReference>
<keyword evidence="3 6" id="KW-0378">Hydrolase</keyword>
<gene>
    <name evidence="6" type="primary">clpP</name>
    <name evidence="9" type="ORF">A3A70_02055</name>
</gene>
<dbReference type="SUPFAM" id="SSF52096">
    <property type="entry name" value="ClpP/crotonase"/>
    <property type="match status" value="1"/>
</dbReference>
<dbReference type="GO" id="GO:0004176">
    <property type="term" value="F:ATP-dependent peptidase activity"/>
    <property type="evidence" value="ECO:0007669"/>
    <property type="project" value="InterPro"/>
</dbReference>
<dbReference type="GO" id="GO:0005737">
    <property type="term" value="C:cytoplasm"/>
    <property type="evidence" value="ECO:0007669"/>
    <property type="project" value="UniProtKB-SubCell"/>
</dbReference>
<dbReference type="Pfam" id="PF00574">
    <property type="entry name" value="CLP_protease"/>
    <property type="match status" value="1"/>
</dbReference>
<dbReference type="NCBIfam" id="NF009205">
    <property type="entry name" value="PRK12553.1"/>
    <property type="match status" value="1"/>
</dbReference>
<dbReference type="HAMAP" id="MF_00444">
    <property type="entry name" value="ClpP"/>
    <property type="match status" value="1"/>
</dbReference>
<evidence type="ECO:0000256" key="4">
    <source>
        <dbReference type="ARBA" id="ARBA00022825"/>
    </source>
</evidence>
<comment type="subunit">
    <text evidence="6">Fourteen ClpP subunits assemble into 2 heptameric rings which stack back to back to give a disk-like structure with a central cavity, resembling the structure of eukaryotic proteasomes.</text>
</comment>
<dbReference type="PANTHER" id="PTHR10381">
    <property type="entry name" value="ATP-DEPENDENT CLP PROTEASE PROTEOLYTIC SUBUNIT"/>
    <property type="match status" value="1"/>
</dbReference>
<evidence type="ECO:0000313" key="10">
    <source>
        <dbReference type="Proteomes" id="UP000178964"/>
    </source>
</evidence>
<dbReference type="STRING" id="1802627.A3A70_02055"/>
<comment type="subcellular location">
    <subcellularLocation>
        <location evidence="6">Cytoplasm</location>
    </subcellularLocation>
</comment>
<comment type="similarity">
    <text evidence="1 6 8">Belongs to the peptidase S14 family.</text>
</comment>
<dbReference type="InterPro" id="IPR023562">
    <property type="entry name" value="ClpP/TepA"/>
</dbReference>
<evidence type="ECO:0000256" key="1">
    <source>
        <dbReference type="ARBA" id="ARBA00007039"/>
    </source>
</evidence>
<dbReference type="GO" id="GO:0004252">
    <property type="term" value="F:serine-type endopeptidase activity"/>
    <property type="evidence" value="ECO:0007669"/>
    <property type="project" value="UniProtKB-UniRule"/>
</dbReference>
<reference evidence="9 10" key="1">
    <citation type="journal article" date="2016" name="Nat. Commun.">
        <title>Thousands of microbial genomes shed light on interconnected biogeochemical processes in an aquifer system.</title>
        <authorList>
            <person name="Anantharaman K."/>
            <person name="Brown C.T."/>
            <person name="Hug L.A."/>
            <person name="Sharon I."/>
            <person name="Castelle C.J."/>
            <person name="Probst A.J."/>
            <person name="Thomas B.C."/>
            <person name="Singh A."/>
            <person name="Wilkins M.J."/>
            <person name="Karaoz U."/>
            <person name="Brodie E.L."/>
            <person name="Williams K.H."/>
            <person name="Hubbard S.S."/>
            <person name="Banfield J.F."/>
        </authorList>
    </citation>
    <scope>NUCLEOTIDE SEQUENCE [LARGE SCALE GENOMIC DNA]</scope>
</reference>
<dbReference type="GO" id="GO:0006515">
    <property type="term" value="P:protein quality control for misfolded or incompletely synthesized proteins"/>
    <property type="evidence" value="ECO:0007669"/>
    <property type="project" value="TreeGrafter"/>
</dbReference>
<keyword evidence="4 6" id="KW-0720">Serine protease</keyword>
<proteinExistence type="inferred from homology"/>